<dbReference type="InterPro" id="IPR000182">
    <property type="entry name" value="GNAT_dom"/>
</dbReference>
<dbReference type="PANTHER" id="PTHR13947:SF37">
    <property type="entry name" value="LD18367P"/>
    <property type="match status" value="1"/>
</dbReference>
<evidence type="ECO:0000313" key="3">
    <source>
        <dbReference type="EMBL" id="PKW12981.1"/>
    </source>
</evidence>
<dbReference type="SUPFAM" id="SSF55729">
    <property type="entry name" value="Acyl-CoA N-acyltransferases (Nat)"/>
    <property type="match status" value="1"/>
</dbReference>
<dbReference type="STRING" id="994479.GCA_000194155_06029"/>
<dbReference type="AlphaFoldDB" id="A0A2N3XQR5"/>
<dbReference type="InterPro" id="IPR016181">
    <property type="entry name" value="Acyl_CoA_acyltransferase"/>
</dbReference>
<evidence type="ECO:0000259" key="2">
    <source>
        <dbReference type="PROSITE" id="PS51186"/>
    </source>
</evidence>
<dbReference type="PANTHER" id="PTHR13947">
    <property type="entry name" value="GNAT FAMILY N-ACETYLTRANSFERASE"/>
    <property type="match status" value="1"/>
</dbReference>
<keyword evidence="4" id="KW-1185">Reference proteome</keyword>
<proteinExistence type="predicted"/>
<sequence length="167" mass="18646">MGSVVLVRRVMDSELTALREARLRALAADPDAFGSTLDRERAEPMEFWRERLAGGPWFLAWSGRAAVGVVAAVPARTPAEYQLEAMWVAPEWRGKGVAEALVDAVLSWSRTTGAISVTLRVFDANLAARRFYERVGFRRTGQWEPHPGKGALRERLRIHLPPDLPEV</sequence>
<comment type="caution">
    <text evidence="3">The sequence shown here is derived from an EMBL/GenBank/DDBJ whole genome shotgun (WGS) entry which is preliminary data.</text>
</comment>
<protein>
    <submittedName>
        <fullName evidence="3">Acetyltransferase (GNAT) family protein</fullName>
    </submittedName>
</protein>
<organism evidence="3 4">
    <name type="scientific">Saccharopolyspora spinosa</name>
    <dbReference type="NCBI Taxonomy" id="60894"/>
    <lineage>
        <taxon>Bacteria</taxon>
        <taxon>Bacillati</taxon>
        <taxon>Actinomycetota</taxon>
        <taxon>Actinomycetes</taxon>
        <taxon>Pseudonocardiales</taxon>
        <taxon>Pseudonocardiaceae</taxon>
        <taxon>Saccharopolyspora</taxon>
    </lineage>
</organism>
<dbReference type="InterPro" id="IPR050769">
    <property type="entry name" value="NAT_camello-type"/>
</dbReference>
<dbReference type="Pfam" id="PF00583">
    <property type="entry name" value="Acetyltransf_1"/>
    <property type="match status" value="1"/>
</dbReference>
<gene>
    <name evidence="3" type="ORF">A8926_0482</name>
</gene>
<evidence type="ECO:0000256" key="1">
    <source>
        <dbReference type="ARBA" id="ARBA00022679"/>
    </source>
</evidence>
<evidence type="ECO:0000313" key="4">
    <source>
        <dbReference type="Proteomes" id="UP000233786"/>
    </source>
</evidence>
<name>A0A2N3XQR5_SACSN</name>
<dbReference type="PROSITE" id="PS51186">
    <property type="entry name" value="GNAT"/>
    <property type="match status" value="1"/>
</dbReference>
<dbReference type="Proteomes" id="UP000233786">
    <property type="component" value="Unassembled WGS sequence"/>
</dbReference>
<keyword evidence="1" id="KW-0808">Transferase</keyword>
<dbReference type="RefSeq" id="WP_010312450.1">
    <property type="nucleotide sequence ID" value="NZ_CP061007.1"/>
</dbReference>
<dbReference type="GO" id="GO:0008080">
    <property type="term" value="F:N-acetyltransferase activity"/>
    <property type="evidence" value="ECO:0007669"/>
    <property type="project" value="InterPro"/>
</dbReference>
<dbReference type="Gene3D" id="3.40.630.30">
    <property type="match status" value="1"/>
</dbReference>
<dbReference type="OrthoDB" id="9799092at2"/>
<dbReference type="EMBL" id="PJNB01000001">
    <property type="protein sequence ID" value="PKW12981.1"/>
    <property type="molecule type" value="Genomic_DNA"/>
</dbReference>
<feature type="domain" description="N-acetyltransferase" evidence="2">
    <location>
        <begin position="21"/>
        <end position="159"/>
    </location>
</feature>
<reference evidence="3" key="1">
    <citation type="submission" date="2017-12" db="EMBL/GenBank/DDBJ databases">
        <title>Sequencing the genomes of 1000 Actinobacteria strains.</title>
        <authorList>
            <person name="Klenk H.-P."/>
        </authorList>
    </citation>
    <scope>NUCLEOTIDE SEQUENCE [LARGE SCALE GENOMIC DNA]</scope>
    <source>
        <strain evidence="3">DSM 44228</strain>
    </source>
</reference>
<dbReference type="CDD" id="cd04301">
    <property type="entry name" value="NAT_SF"/>
    <property type="match status" value="1"/>
</dbReference>
<accession>A0A2N3XQR5</accession>